<evidence type="ECO:0000313" key="2">
    <source>
        <dbReference type="EMBL" id="CAD9189205.1"/>
    </source>
</evidence>
<evidence type="ECO:0000256" key="1">
    <source>
        <dbReference type="SAM" id="Phobius"/>
    </source>
</evidence>
<organism evidence="2">
    <name type="scientific">Alexandrium catenella</name>
    <name type="common">Red tide dinoflagellate</name>
    <name type="synonym">Gonyaulax catenella</name>
    <dbReference type="NCBI Taxonomy" id="2925"/>
    <lineage>
        <taxon>Eukaryota</taxon>
        <taxon>Sar</taxon>
        <taxon>Alveolata</taxon>
        <taxon>Dinophyceae</taxon>
        <taxon>Gonyaulacales</taxon>
        <taxon>Pyrocystaceae</taxon>
        <taxon>Alexandrium</taxon>
    </lineage>
</organism>
<dbReference type="InterPro" id="IPR027417">
    <property type="entry name" value="P-loop_NTPase"/>
</dbReference>
<dbReference type="Pfam" id="PF17784">
    <property type="entry name" value="Sulfotransfer_4"/>
    <property type="match status" value="1"/>
</dbReference>
<dbReference type="InterPro" id="IPR040632">
    <property type="entry name" value="Sulfotransfer_4"/>
</dbReference>
<keyword evidence="1" id="KW-0812">Transmembrane</keyword>
<reference evidence="2" key="1">
    <citation type="submission" date="2021-01" db="EMBL/GenBank/DDBJ databases">
        <authorList>
            <person name="Corre E."/>
            <person name="Pelletier E."/>
            <person name="Niang G."/>
            <person name="Scheremetjew M."/>
            <person name="Finn R."/>
            <person name="Kale V."/>
            <person name="Holt S."/>
            <person name="Cochrane G."/>
            <person name="Meng A."/>
            <person name="Brown T."/>
            <person name="Cohen L."/>
        </authorList>
    </citation>
    <scope>NUCLEOTIDE SEQUENCE</scope>
    <source>
        <strain evidence="2">OF101</strain>
    </source>
</reference>
<dbReference type="PANTHER" id="PTHR36978">
    <property type="entry name" value="P-LOOP CONTAINING NUCLEOTIDE TRIPHOSPHATE HYDROLASE"/>
    <property type="match status" value="1"/>
</dbReference>
<gene>
    <name evidence="2" type="ORF">ACAT0790_LOCUS65979</name>
</gene>
<dbReference type="Gene3D" id="3.40.50.300">
    <property type="entry name" value="P-loop containing nucleotide triphosphate hydrolases"/>
    <property type="match status" value="1"/>
</dbReference>
<name>A0A7S1SAD6_ALECA</name>
<dbReference type="PANTHER" id="PTHR36978:SF3">
    <property type="entry name" value="P-LOOP CONTAINING NUCLEOSIDE TRIPHOSPHATE HYDROLASE PROTEIN"/>
    <property type="match status" value="1"/>
</dbReference>
<dbReference type="EMBL" id="HBGE01110652">
    <property type="protein sequence ID" value="CAD9189205.1"/>
    <property type="molecule type" value="Transcribed_RNA"/>
</dbReference>
<feature type="transmembrane region" description="Helical" evidence="1">
    <location>
        <begin position="202"/>
        <end position="224"/>
    </location>
</feature>
<sequence length="234" mass="25928">MVAPMRQCGVTALAPQNFIGLIPELVQVSPDAKIILMQREWDTWQKAMSGAEGVDEKKVTPTGLPLVLVLPLLCHWLPLGLVWPSSGSREPFIEGSVTSWFIKTCVYEDDLDSMQAQKAKQIREDALANREDYEKLHTMVGSLVPPARLLEFDVRRHGWPELCQFLGLPAPPVDLPFPKTMSGTLIMQTAMLELAPGSFRRFVAVCLASIAANALIFSVASQLLHRMRSHPKAS</sequence>
<dbReference type="AlphaFoldDB" id="A0A7S1SAD6"/>
<keyword evidence="1" id="KW-1133">Transmembrane helix</keyword>
<accession>A0A7S1SAD6</accession>
<protein>
    <submittedName>
        <fullName evidence="2">Uncharacterized protein</fullName>
    </submittedName>
</protein>
<keyword evidence="1" id="KW-0472">Membrane</keyword>
<proteinExistence type="predicted"/>